<dbReference type="CDD" id="cd01170">
    <property type="entry name" value="THZ_kinase"/>
    <property type="match status" value="1"/>
</dbReference>
<dbReference type="InterPro" id="IPR029056">
    <property type="entry name" value="Ribokinase-like"/>
</dbReference>
<dbReference type="GO" id="GO:0000287">
    <property type="term" value="F:magnesium ion binding"/>
    <property type="evidence" value="ECO:0007669"/>
    <property type="project" value="UniProtKB-UniRule"/>
</dbReference>
<evidence type="ECO:0000256" key="10">
    <source>
        <dbReference type="ARBA" id="ARBA00022977"/>
    </source>
</evidence>
<reference evidence="12" key="2">
    <citation type="submission" date="2013-11" db="EMBL/GenBank/DDBJ databases">
        <title>Draft genome sequence of Anaerostipes caccae (DSM 14662).</title>
        <authorList>
            <person name="Sudarsanam P."/>
            <person name="Ley R."/>
            <person name="Guruge J."/>
            <person name="Turnbaugh P.J."/>
            <person name="Mahowald M."/>
            <person name="Liep D."/>
            <person name="Gordon J."/>
        </authorList>
    </citation>
    <scope>NUCLEOTIDE SEQUENCE</scope>
    <source>
        <strain evidence="12">DSM 14662</strain>
    </source>
</reference>
<keyword evidence="6 11" id="KW-0547">Nucleotide-binding</keyword>
<comment type="cofactor">
    <cofactor evidence="2 11">
        <name>Mg(2+)</name>
        <dbReference type="ChEBI" id="CHEBI:18420"/>
    </cofactor>
</comment>
<keyword evidence="7 11" id="KW-0418">Kinase</keyword>
<keyword evidence="5 11" id="KW-0479">Metal-binding</keyword>
<gene>
    <name evidence="11 12" type="primary">thiM</name>
    <name evidence="12" type="ORF">ANACAC_01198</name>
</gene>
<comment type="catalytic activity">
    <reaction evidence="1 11">
        <text>5-(2-hydroxyethyl)-4-methylthiazole + ATP = 4-methyl-5-(2-phosphooxyethyl)-thiazole + ADP + H(+)</text>
        <dbReference type="Rhea" id="RHEA:24212"/>
        <dbReference type="ChEBI" id="CHEBI:15378"/>
        <dbReference type="ChEBI" id="CHEBI:17957"/>
        <dbReference type="ChEBI" id="CHEBI:30616"/>
        <dbReference type="ChEBI" id="CHEBI:58296"/>
        <dbReference type="ChEBI" id="CHEBI:456216"/>
        <dbReference type="EC" id="2.7.1.50"/>
    </reaction>
</comment>
<dbReference type="EC" id="2.7.1.50" evidence="11"/>
<keyword evidence="8 11" id="KW-0067">ATP-binding</keyword>
<dbReference type="eggNOG" id="COG2145">
    <property type="taxonomic scope" value="Bacteria"/>
</dbReference>
<organism evidence="12 13">
    <name type="scientific">Anaerostipes caccae (strain DSM 14662 / CCUG 47493 / JCM 13470 / NCIMB 13811 / L1-92)</name>
    <dbReference type="NCBI Taxonomy" id="411490"/>
    <lineage>
        <taxon>Bacteria</taxon>
        <taxon>Bacillati</taxon>
        <taxon>Bacillota</taxon>
        <taxon>Clostridia</taxon>
        <taxon>Lachnospirales</taxon>
        <taxon>Lachnospiraceae</taxon>
        <taxon>Anaerostipes</taxon>
    </lineage>
</organism>
<evidence type="ECO:0000313" key="13">
    <source>
        <dbReference type="Proteomes" id="UP000004935"/>
    </source>
</evidence>
<keyword evidence="4 11" id="KW-0808">Transferase</keyword>
<feature type="binding site" evidence="11">
    <location>
        <position position="199"/>
    </location>
    <ligand>
        <name>substrate</name>
    </ligand>
</feature>
<feature type="binding site" evidence="11">
    <location>
        <position position="172"/>
    </location>
    <ligand>
        <name>ATP</name>
        <dbReference type="ChEBI" id="CHEBI:30616"/>
    </ligand>
</feature>
<dbReference type="GO" id="GO:0009229">
    <property type="term" value="P:thiamine diphosphate biosynthetic process"/>
    <property type="evidence" value="ECO:0007669"/>
    <property type="project" value="UniProtKB-UniRule"/>
</dbReference>
<dbReference type="PRINTS" id="PR01099">
    <property type="entry name" value="HYETHTZKNASE"/>
</dbReference>
<dbReference type="EMBL" id="ABAX03000012">
    <property type="protein sequence ID" value="EDR97577.1"/>
    <property type="molecule type" value="Genomic_DNA"/>
</dbReference>
<evidence type="ECO:0000256" key="1">
    <source>
        <dbReference type="ARBA" id="ARBA00001771"/>
    </source>
</evidence>
<evidence type="ECO:0000256" key="7">
    <source>
        <dbReference type="ARBA" id="ARBA00022777"/>
    </source>
</evidence>
<protein>
    <recommendedName>
        <fullName evidence="11">Hydroxyethylthiazole kinase</fullName>
        <ecNumber evidence="11">2.7.1.50</ecNumber>
    </recommendedName>
    <alternativeName>
        <fullName evidence="11">4-methyl-5-beta-hydroxyethylthiazole kinase</fullName>
        <shortName evidence="11">TH kinase</shortName>
        <shortName evidence="11">Thz kinase</shortName>
    </alternativeName>
</protein>
<name>B0MCA7_ANACD</name>
<dbReference type="NCBIfam" id="NF006830">
    <property type="entry name" value="PRK09355.1"/>
    <property type="match status" value="1"/>
</dbReference>
<dbReference type="SUPFAM" id="SSF53613">
    <property type="entry name" value="Ribokinase-like"/>
    <property type="match status" value="1"/>
</dbReference>
<evidence type="ECO:0000256" key="11">
    <source>
        <dbReference type="HAMAP-Rule" id="MF_00228"/>
    </source>
</evidence>
<dbReference type="Proteomes" id="UP000004935">
    <property type="component" value="Unassembled WGS sequence"/>
</dbReference>
<dbReference type="Pfam" id="PF02110">
    <property type="entry name" value="HK"/>
    <property type="match status" value="1"/>
</dbReference>
<dbReference type="STRING" id="411490.ANACAC_01198"/>
<evidence type="ECO:0000256" key="6">
    <source>
        <dbReference type="ARBA" id="ARBA00022741"/>
    </source>
</evidence>
<evidence type="ECO:0000256" key="2">
    <source>
        <dbReference type="ARBA" id="ARBA00001946"/>
    </source>
</evidence>
<dbReference type="PIRSF" id="PIRSF000513">
    <property type="entry name" value="Thz_kinase"/>
    <property type="match status" value="1"/>
</dbReference>
<dbReference type="NCBIfam" id="TIGR00694">
    <property type="entry name" value="thiM"/>
    <property type="match status" value="1"/>
</dbReference>
<sequence>MFMFKDILHNVQKHPSLVHCMTNYVTVNDVANIVLASGGSPIMADDKGEVEEITSICTSLVINIGTLNARTVEAMVLAGKKANELGHPVILDPVGAGASSMRTETVKRLLREVRFSVIRGNISEIKTVFEGSGATLGVDASEADAVTEENLWKAADMAKCLSAQTGAVIVITGAIDIVADEHKVFVLRNGNPMMAKITGTGCMLDGVVAGFVGSNQDRVLEAAAAAVCAMGYCGEKARTKCEGTSSLRMHLIDAMSSLTAEELERGAKVESRI</sequence>
<dbReference type="RefSeq" id="WP_006566683.1">
    <property type="nucleotide sequence ID" value="NZ_AP023027.1"/>
</dbReference>
<dbReference type="GO" id="GO:0004417">
    <property type="term" value="F:hydroxyethylthiazole kinase activity"/>
    <property type="evidence" value="ECO:0007669"/>
    <property type="project" value="UniProtKB-UniRule"/>
</dbReference>
<accession>B0MCA7</accession>
<evidence type="ECO:0000256" key="9">
    <source>
        <dbReference type="ARBA" id="ARBA00022842"/>
    </source>
</evidence>
<dbReference type="Gene3D" id="3.40.1190.20">
    <property type="match status" value="1"/>
</dbReference>
<comment type="pathway">
    <text evidence="3 11">Cofactor biosynthesis; thiamine diphosphate biosynthesis; 4-methyl-5-(2-phosphoethyl)-thiazole from 5-(2-hydroxyethyl)-4-methylthiazole: step 1/1.</text>
</comment>
<evidence type="ECO:0000256" key="5">
    <source>
        <dbReference type="ARBA" id="ARBA00022723"/>
    </source>
</evidence>
<feature type="binding site" evidence="11">
    <location>
        <position position="43"/>
    </location>
    <ligand>
        <name>substrate</name>
    </ligand>
</feature>
<comment type="caution">
    <text evidence="12">The sequence shown here is derived from an EMBL/GenBank/DDBJ whole genome shotgun (WGS) entry which is preliminary data.</text>
</comment>
<comment type="function">
    <text evidence="11">Catalyzes the phosphorylation of the hydroxyl group of 4-methyl-5-beta-hydroxyethylthiazole (THZ).</text>
</comment>
<dbReference type="AlphaFoldDB" id="B0MCA7"/>
<dbReference type="HAMAP" id="MF_00228">
    <property type="entry name" value="Thz_kinase"/>
    <property type="match status" value="1"/>
</dbReference>
<keyword evidence="9 11" id="KW-0460">Magnesium</keyword>
<evidence type="ECO:0000313" key="12">
    <source>
        <dbReference type="EMBL" id="EDR97577.1"/>
    </source>
</evidence>
<reference evidence="12" key="1">
    <citation type="submission" date="2007-11" db="EMBL/GenBank/DDBJ databases">
        <authorList>
            <person name="Fulton L."/>
            <person name="Clifton S."/>
            <person name="Fulton B."/>
            <person name="Xu J."/>
            <person name="Minx P."/>
            <person name="Pepin K.H."/>
            <person name="Johnson M."/>
            <person name="Thiruvilangam P."/>
            <person name="Bhonagiri V."/>
            <person name="Nash W.E."/>
            <person name="Mardis E.R."/>
            <person name="Wilson R.K."/>
        </authorList>
    </citation>
    <scope>NUCLEOTIDE SEQUENCE [LARGE SCALE GENOMIC DNA]</scope>
    <source>
        <strain evidence="12">DSM 14662</strain>
    </source>
</reference>
<dbReference type="GO" id="GO:0009228">
    <property type="term" value="P:thiamine biosynthetic process"/>
    <property type="evidence" value="ECO:0007669"/>
    <property type="project" value="UniProtKB-KW"/>
</dbReference>
<dbReference type="UniPathway" id="UPA00060">
    <property type="reaction ID" value="UER00139"/>
</dbReference>
<evidence type="ECO:0000256" key="4">
    <source>
        <dbReference type="ARBA" id="ARBA00022679"/>
    </source>
</evidence>
<proteinExistence type="inferred from homology"/>
<keyword evidence="13" id="KW-1185">Reference proteome</keyword>
<comment type="similarity">
    <text evidence="11">Belongs to the Thz kinase family.</text>
</comment>
<dbReference type="HOGENOM" id="CLU_019943_0_0_9"/>
<dbReference type="InterPro" id="IPR000417">
    <property type="entry name" value="Hyethyz_kinase"/>
</dbReference>
<dbReference type="GeneID" id="69467880"/>
<feature type="binding site" evidence="11">
    <location>
        <position position="119"/>
    </location>
    <ligand>
        <name>ATP</name>
        <dbReference type="ChEBI" id="CHEBI:30616"/>
    </ligand>
</feature>
<keyword evidence="10 11" id="KW-0784">Thiamine biosynthesis</keyword>
<dbReference type="GO" id="GO:0005524">
    <property type="term" value="F:ATP binding"/>
    <property type="evidence" value="ECO:0007669"/>
    <property type="project" value="UniProtKB-UniRule"/>
</dbReference>
<evidence type="ECO:0000256" key="8">
    <source>
        <dbReference type="ARBA" id="ARBA00022840"/>
    </source>
</evidence>
<evidence type="ECO:0000256" key="3">
    <source>
        <dbReference type="ARBA" id="ARBA00004868"/>
    </source>
</evidence>